<dbReference type="PROSITE" id="PS50181">
    <property type="entry name" value="FBOX"/>
    <property type="match status" value="1"/>
</dbReference>
<dbReference type="GO" id="GO:0046983">
    <property type="term" value="F:protein dimerization activity"/>
    <property type="evidence" value="ECO:0007669"/>
    <property type="project" value="InterPro"/>
</dbReference>
<dbReference type="Gene3D" id="1.20.1280.50">
    <property type="match status" value="1"/>
</dbReference>
<dbReference type="SUPFAM" id="SSF81383">
    <property type="entry name" value="F-box domain"/>
    <property type="match status" value="1"/>
</dbReference>
<dbReference type="Proteomes" id="UP001176961">
    <property type="component" value="Unassembled WGS sequence"/>
</dbReference>
<feature type="repeat" description="WD" evidence="4">
    <location>
        <begin position="246"/>
        <end position="285"/>
    </location>
</feature>
<evidence type="ECO:0000313" key="8">
    <source>
        <dbReference type="Proteomes" id="UP001176961"/>
    </source>
</evidence>
<dbReference type="InterPro" id="IPR036322">
    <property type="entry name" value="WD40_repeat_dom_sf"/>
</dbReference>
<feature type="region of interest" description="Disordered" evidence="5">
    <location>
        <begin position="497"/>
        <end position="559"/>
    </location>
</feature>
<feature type="compositionally biased region" description="Low complexity" evidence="5">
    <location>
        <begin position="497"/>
        <end position="508"/>
    </location>
</feature>
<dbReference type="InterPro" id="IPR001810">
    <property type="entry name" value="F-box_dom"/>
</dbReference>
<proteinExistence type="predicted"/>
<protein>
    <recommendedName>
        <fullName evidence="6">F-box domain-containing protein</fullName>
    </recommendedName>
</protein>
<dbReference type="Pfam" id="PF00400">
    <property type="entry name" value="WD40"/>
    <property type="match status" value="7"/>
</dbReference>
<evidence type="ECO:0000256" key="3">
    <source>
        <dbReference type="ARBA" id="ARBA00022786"/>
    </source>
</evidence>
<dbReference type="Gene3D" id="6.10.250.1840">
    <property type="match status" value="1"/>
</dbReference>
<evidence type="ECO:0000256" key="5">
    <source>
        <dbReference type="SAM" id="MobiDB-lite"/>
    </source>
</evidence>
<sequence>MQYTSLTDDHQPSDSLSDQYLSECDATLEKFSLNWNEHEQLDFIERILSRMSHNQLFFTHMLIQPMLQRDFIALLPQHLAEVILYNLDSRTLAACEAVSTKWRAVLARGQLWRKFIERNVRLDNMWRGLSEKKKWRKFIMATRECAASEICNNYRVPYEMMRGSAEMVMLQHRFYRELFPKVVNDIAKIESNWRNGVYKLSTINCRSENSKGVYCLQYDDEKIVSGLRDNTIKVWNRQDLSCERVLSGHTGSVLCLQYDERVIISGSSDATVRVWDVKTGECLNTLIHHCEAVLHLRFNDGIMVTCSKDRSIAVWDMVSPREINLRRVLVGHRAAVNVVDFDDRYIVSASGDRTIKVWSADSYEFVRTLSGHKRGIACLQYRGRLVVSGSSDNTIRLWDIHSGVCLRVLEGHEELVRCIRFDDKRIVSGAYDGKIRVWDLEAALDPRSSPNSLCLSTLVQHTGRVFRLQFDDFQIVSSSHDDTILIWDFLVEPTAQQAAGTTPPTSTQDDPAPPTALPSSSAERTIATDGAISPPQSPPRADDVGQAGPSTSRGWNGENASLRFVQKPFYSPLYHGIDDHMDDGTASPNNGEEQRPADTVQMESSTYEEPTDPNAPGPSNRQGRPPANPKPFDRNA</sequence>
<dbReference type="EMBL" id="CATQJL010000305">
    <property type="protein sequence ID" value="CAJ0601192.1"/>
    <property type="molecule type" value="Genomic_DNA"/>
</dbReference>
<keyword evidence="2" id="KW-0677">Repeat</keyword>
<dbReference type="PANTHER" id="PTHR14604:SF4">
    <property type="entry name" value="F-BOX DOMAIN-CONTAINING PROTEIN"/>
    <property type="match status" value="1"/>
</dbReference>
<gene>
    <name evidence="7" type="ORF">CYNAS_LOCUS13175</name>
</gene>
<feature type="repeat" description="WD" evidence="4">
    <location>
        <begin position="286"/>
        <end position="325"/>
    </location>
</feature>
<feature type="repeat" description="WD" evidence="4">
    <location>
        <begin position="369"/>
        <end position="408"/>
    </location>
</feature>
<dbReference type="InterPro" id="IPR019775">
    <property type="entry name" value="WD40_repeat_CS"/>
</dbReference>
<dbReference type="AlphaFoldDB" id="A0AA36M936"/>
<feature type="domain" description="F-box" evidence="6">
    <location>
        <begin position="69"/>
        <end position="115"/>
    </location>
</feature>
<dbReference type="Pfam" id="PF12937">
    <property type="entry name" value="F-box-like"/>
    <property type="match status" value="1"/>
</dbReference>
<evidence type="ECO:0000313" key="7">
    <source>
        <dbReference type="EMBL" id="CAJ0601192.1"/>
    </source>
</evidence>
<dbReference type="PRINTS" id="PR00320">
    <property type="entry name" value="GPROTEINBRPT"/>
</dbReference>
<dbReference type="Pfam" id="PF12125">
    <property type="entry name" value="Beta-TrCP_D"/>
    <property type="match status" value="1"/>
</dbReference>
<organism evidence="7 8">
    <name type="scientific">Cylicocyclus nassatus</name>
    <name type="common">Nematode worm</name>
    <dbReference type="NCBI Taxonomy" id="53992"/>
    <lineage>
        <taxon>Eukaryota</taxon>
        <taxon>Metazoa</taxon>
        <taxon>Ecdysozoa</taxon>
        <taxon>Nematoda</taxon>
        <taxon>Chromadorea</taxon>
        <taxon>Rhabditida</taxon>
        <taxon>Rhabditina</taxon>
        <taxon>Rhabditomorpha</taxon>
        <taxon>Strongyloidea</taxon>
        <taxon>Strongylidae</taxon>
        <taxon>Cylicocyclus</taxon>
    </lineage>
</organism>
<feature type="region of interest" description="Disordered" evidence="5">
    <location>
        <begin position="575"/>
        <end position="636"/>
    </location>
</feature>
<feature type="repeat" description="WD" evidence="4">
    <location>
        <begin position="329"/>
        <end position="368"/>
    </location>
</feature>
<dbReference type="InterPro" id="IPR015943">
    <property type="entry name" value="WD40/YVTN_repeat-like_dom_sf"/>
</dbReference>
<dbReference type="SMART" id="SM00256">
    <property type="entry name" value="FBOX"/>
    <property type="match status" value="1"/>
</dbReference>
<comment type="caution">
    <text evidence="7">The sequence shown here is derived from an EMBL/GenBank/DDBJ whole genome shotgun (WGS) entry which is preliminary data.</text>
</comment>
<accession>A0AA36M936</accession>
<evidence type="ECO:0000259" key="6">
    <source>
        <dbReference type="PROSITE" id="PS50181"/>
    </source>
</evidence>
<feature type="repeat" description="WD" evidence="4">
    <location>
        <begin position="409"/>
        <end position="448"/>
    </location>
</feature>
<dbReference type="SMART" id="SM00320">
    <property type="entry name" value="WD40"/>
    <property type="match status" value="7"/>
</dbReference>
<keyword evidence="3" id="KW-0833">Ubl conjugation pathway</keyword>
<dbReference type="InterPro" id="IPR021977">
    <property type="entry name" value="Beta-TrCP_D"/>
</dbReference>
<dbReference type="InterPro" id="IPR001680">
    <property type="entry name" value="WD40_rpt"/>
</dbReference>
<dbReference type="SMART" id="SM01028">
    <property type="entry name" value="Beta-TrCP_D"/>
    <property type="match status" value="1"/>
</dbReference>
<dbReference type="InterPro" id="IPR050995">
    <property type="entry name" value="WD-F-box_domain-protein"/>
</dbReference>
<feature type="repeat" description="WD" evidence="4">
    <location>
        <begin position="458"/>
        <end position="488"/>
    </location>
</feature>
<reference evidence="7" key="1">
    <citation type="submission" date="2023-07" db="EMBL/GenBank/DDBJ databases">
        <authorList>
            <consortium name="CYATHOMIX"/>
        </authorList>
    </citation>
    <scope>NUCLEOTIDE SEQUENCE</scope>
    <source>
        <strain evidence="7">N/A</strain>
    </source>
</reference>
<dbReference type="PROSITE" id="PS00678">
    <property type="entry name" value="WD_REPEATS_1"/>
    <property type="match status" value="4"/>
</dbReference>
<dbReference type="PROSITE" id="PS50294">
    <property type="entry name" value="WD_REPEATS_REGION"/>
    <property type="match status" value="4"/>
</dbReference>
<evidence type="ECO:0000256" key="2">
    <source>
        <dbReference type="ARBA" id="ARBA00022737"/>
    </source>
</evidence>
<evidence type="ECO:0000256" key="4">
    <source>
        <dbReference type="PROSITE-ProRule" id="PRU00221"/>
    </source>
</evidence>
<dbReference type="SUPFAM" id="SSF50978">
    <property type="entry name" value="WD40 repeat-like"/>
    <property type="match status" value="1"/>
</dbReference>
<dbReference type="CDD" id="cd00200">
    <property type="entry name" value="WD40"/>
    <property type="match status" value="1"/>
</dbReference>
<dbReference type="InterPro" id="IPR020472">
    <property type="entry name" value="WD40_PAC1"/>
</dbReference>
<keyword evidence="1 4" id="KW-0853">WD repeat</keyword>
<dbReference type="PANTHER" id="PTHR14604">
    <property type="entry name" value="WD40 REPEAT PF20"/>
    <property type="match status" value="1"/>
</dbReference>
<dbReference type="InterPro" id="IPR036047">
    <property type="entry name" value="F-box-like_dom_sf"/>
</dbReference>
<name>A0AA36M936_CYLNA</name>
<keyword evidence="8" id="KW-1185">Reference proteome</keyword>
<dbReference type="Gene3D" id="2.130.10.10">
    <property type="entry name" value="YVTN repeat-like/Quinoprotein amine dehydrogenase"/>
    <property type="match status" value="1"/>
</dbReference>
<evidence type="ECO:0000256" key="1">
    <source>
        <dbReference type="ARBA" id="ARBA00022574"/>
    </source>
</evidence>
<dbReference type="PROSITE" id="PS50082">
    <property type="entry name" value="WD_REPEATS_2"/>
    <property type="match status" value="6"/>
</dbReference>